<dbReference type="AlphaFoldDB" id="A0AAE1YZ03"/>
<keyword evidence="2" id="KW-0472">Membrane</keyword>
<feature type="non-terminal residue" evidence="3">
    <location>
        <position position="1"/>
    </location>
</feature>
<sequence>MFACTCSEGLRRYHLLCIVGLVPDTLVVLLGVVIVFLILLCSQFDFVFAGLPIALSSFDWCFWLAICALLFLFLVGGGCFSTVLGFSTVFLDLCPLAMDFDLDRLGAALSLTEEESGLVLLAGMWHVKTASRGFYIVGRLLSSKPFHLRHCRVRSKCVPANSRQRMTANLGAAAFRFTHKPVFRSPGSLQSDISPVAPPRRVTSLFDIFEATLQQTKPRSEKLPHLLLTQSRIPLCHITPHPRLQSDPNHTASASQLHPLEGTKQPLSTSPPPLHTAQNLTPPAVHPPPESMVDVPPSIVPKSQLLPPLTQPQHTLNPHPLNLAPHLAAPVNAYLKPLTLLHRFNPFPANADWYMRILMMIHAPQ</sequence>
<feature type="region of interest" description="Disordered" evidence="1">
    <location>
        <begin position="261"/>
        <end position="303"/>
    </location>
</feature>
<dbReference type="EMBL" id="JACGWO010000001">
    <property type="protein sequence ID" value="KAK4438867.1"/>
    <property type="molecule type" value="Genomic_DNA"/>
</dbReference>
<evidence type="ECO:0000313" key="4">
    <source>
        <dbReference type="Proteomes" id="UP001293254"/>
    </source>
</evidence>
<organism evidence="3 4">
    <name type="scientific">Sesamum alatum</name>
    <dbReference type="NCBI Taxonomy" id="300844"/>
    <lineage>
        <taxon>Eukaryota</taxon>
        <taxon>Viridiplantae</taxon>
        <taxon>Streptophyta</taxon>
        <taxon>Embryophyta</taxon>
        <taxon>Tracheophyta</taxon>
        <taxon>Spermatophyta</taxon>
        <taxon>Magnoliopsida</taxon>
        <taxon>eudicotyledons</taxon>
        <taxon>Gunneridae</taxon>
        <taxon>Pentapetalae</taxon>
        <taxon>asterids</taxon>
        <taxon>lamiids</taxon>
        <taxon>Lamiales</taxon>
        <taxon>Pedaliaceae</taxon>
        <taxon>Sesamum</taxon>
    </lineage>
</organism>
<evidence type="ECO:0000313" key="3">
    <source>
        <dbReference type="EMBL" id="KAK4438867.1"/>
    </source>
</evidence>
<keyword evidence="2" id="KW-0812">Transmembrane</keyword>
<proteinExistence type="predicted"/>
<dbReference type="Proteomes" id="UP001293254">
    <property type="component" value="Unassembled WGS sequence"/>
</dbReference>
<keyword evidence="2" id="KW-1133">Transmembrane helix</keyword>
<gene>
    <name evidence="3" type="ORF">Salat_0221300</name>
</gene>
<name>A0AAE1YZ03_9LAMI</name>
<reference evidence="3" key="1">
    <citation type="submission" date="2020-06" db="EMBL/GenBank/DDBJ databases">
        <authorList>
            <person name="Li T."/>
            <person name="Hu X."/>
            <person name="Zhang T."/>
            <person name="Song X."/>
            <person name="Zhang H."/>
            <person name="Dai N."/>
            <person name="Sheng W."/>
            <person name="Hou X."/>
            <person name="Wei L."/>
        </authorList>
    </citation>
    <scope>NUCLEOTIDE SEQUENCE</scope>
    <source>
        <strain evidence="3">3651</strain>
        <tissue evidence="3">Leaf</tissue>
    </source>
</reference>
<protein>
    <submittedName>
        <fullName evidence="3">Uncharacterized protein</fullName>
    </submittedName>
</protein>
<reference evidence="3" key="2">
    <citation type="journal article" date="2024" name="Plant">
        <title>Genomic evolution and insights into agronomic trait innovations of Sesamum species.</title>
        <authorList>
            <person name="Miao H."/>
            <person name="Wang L."/>
            <person name="Qu L."/>
            <person name="Liu H."/>
            <person name="Sun Y."/>
            <person name="Le M."/>
            <person name="Wang Q."/>
            <person name="Wei S."/>
            <person name="Zheng Y."/>
            <person name="Lin W."/>
            <person name="Duan Y."/>
            <person name="Cao H."/>
            <person name="Xiong S."/>
            <person name="Wang X."/>
            <person name="Wei L."/>
            <person name="Li C."/>
            <person name="Ma Q."/>
            <person name="Ju M."/>
            <person name="Zhao R."/>
            <person name="Li G."/>
            <person name="Mu C."/>
            <person name="Tian Q."/>
            <person name="Mei H."/>
            <person name="Zhang T."/>
            <person name="Gao T."/>
            <person name="Zhang H."/>
        </authorList>
    </citation>
    <scope>NUCLEOTIDE SEQUENCE</scope>
    <source>
        <strain evidence="3">3651</strain>
    </source>
</reference>
<evidence type="ECO:0000256" key="1">
    <source>
        <dbReference type="SAM" id="MobiDB-lite"/>
    </source>
</evidence>
<accession>A0AAE1YZ03</accession>
<comment type="caution">
    <text evidence="3">The sequence shown here is derived from an EMBL/GenBank/DDBJ whole genome shotgun (WGS) entry which is preliminary data.</text>
</comment>
<keyword evidence="4" id="KW-1185">Reference proteome</keyword>
<feature type="transmembrane region" description="Helical" evidence="2">
    <location>
        <begin position="60"/>
        <end position="86"/>
    </location>
</feature>
<evidence type="ECO:0000256" key="2">
    <source>
        <dbReference type="SAM" id="Phobius"/>
    </source>
</evidence>